<sequence>MASDHRVSSGDVYSRSNHSKGDQKFRKAQTQGIKAKKEMGHKYNEAQLHRLTSTHTLIARRGASSRWWLLYFMDWSEKNICDDFSIDASTTPLGFVPDAKLGDWSSLPWKLQGTESSNCRWVLRQISELAALWLAFVASDGIASHEERYRRLQETEIRNGVKQIQTETQKAIEHIQAKTRKATRQIQAETQKGAQPIGVENQENI</sequence>
<reference evidence="2 3" key="1">
    <citation type="submission" date="2016-04" db="EMBL/GenBank/DDBJ databases">
        <title>A degradative enzymes factory behind the ericoid mycorrhizal symbiosis.</title>
        <authorList>
            <consortium name="DOE Joint Genome Institute"/>
            <person name="Martino E."/>
            <person name="Morin E."/>
            <person name="Grelet G."/>
            <person name="Kuo A."/>
            <person name="Kohler A."/>
            <person name="Daghino S."/>
            <person name="Barry K."/>
            <person name="Choi C."/>
            <person name="Cichocki N."/>
            <person name="Clum A."/>
            <person name="Copeland A."/>
            <person name="Hainaut M."/>
            <person name="Haridas S."/>
            <person name="Labutti K."/>
            <person name="Lindquist E."/>
            <person name="Lipzen A."/>
            <person name="Khouja H.-R."/>
            <person name="Murat C."/>
            <person name="Ohm R."/>
            <person name="Olson A."/>
            <person name="Spatafora J."/>
            <person name="Veneault-Fourrey C."/>
            <person name="Henrissat B."/>
            <person name="Grigoriev I."/>
            <person name="Martin F."/>
            <person name="Perotto S."/>
        </authorList>
    </citation>
    <scope>NUCLEOTIDE SEQUENCE [LARGE SCALE GENOMIC DNA]</scope>
    <source>
        <strain evidence="2 3">E</strain>
    </source>
</reference>
<evidence type="ECO:0000313" key="3">
    <source>
        <dbReference type="Proteomes" id="UP000235371"/>
    </source>
</evidence>
<organism evidence="2 3">
    <name type="scientific">Hyaloscypha bicolor E</name>
    <dbReference type="NCBI Taxonomy" id="1095630"/>
    <lineage>
        <taxon>Eukaryota</taxon>
        <taxon>Fungi</taxon>
        <taxon>Dikarya</taxon>
        <taxon>Ascomycota</taxon>
        <taxon>Pezizomycotina</taxon>
        <taxon>Leotiomycetes</taxon>
        <taxon>Helotiales</taxon>
        <taxon>Hyaloscyphaceae</taxon>
        <taxon>Hyaloscypha</taxon>
        <taxon>Hyaloscypha bicolor</taxon>
    </lineage>
</organism>
<dbReference type="AlphaFoldDB" id="A0A2J6T2R7"/>
<protein>
    <submittedName>
        <fullName evidence="2">Uncharacterized protein</fullName>
    </submittedName>
</protein>
<accession>A0A2J6T2R7</accession>
<evidence type="ECO:0000313" key="2">
    <source>
        <dbReference type="EMBL" id="PMD57312.1"/>
    </source>
</evidence>
<name>A0A2J6T2R7_9HELO</name>
<keyword evidence="3" id="KW-1185">Reference proteome</keyword>
<feature type="region of interest" description="Disordered" evidence="1">
    <location>
        <begin position="1"/>
        <end position="30"/>
    </location>
</feature>
<feature type="region of interest" description="Disordered" evidence="1">
    <location>
        <begin position="183"/>
        <end position="205"/>
    </location>
</feature>
<feature type="compositionally biased region" description="Polar residues" evidence="1">
    <location>
        <begin position="184"/>
        <end position="193"/>
    </location>
</feature>
<dbReference type="RefSeq" id="XP_024734216.1">
    <property type="nucleotide sequence ID" value="XM_024887834.1"/>
</dbReference>
<dbReference type="EMBL" id="KZ613847">
    <property type="protein sequence ID" value="PMD57312.1"/>
    <property type="molecule type" value="Genomic_DNA"/>
</dbReference>
<gene>
    <name evidence="2" type="ORF">K444DRAFT_693002</name>
</gene>
<dbReference type="InParanoid" id="A0A2J6T2R7"/>
<proteinExistence type="predicted"/>
<dbReference type="GeneID" id="36595910"/>
<dbReference type="Proteomes" id="UP000235371">
    <property type="component" value="Unassembled WGS sequence"/>
</dbReference>
<evidence type="ECO:0000256" key="1">
    <source>
        <dbReference type="SAM" id="MobiDB-lite"/>
    </source>
</evidence>